<accession>A0A8E6B6N3</accession>
<evidence type="ECO:0000256" key="3">
    <source>
        <dbReference type="SAM" id="SignalP"/>
    </source>
</evidence>
<dbReference type="InterPro" id="IPR052025">
    <property type="entry name" value="Xyloglucanase_GH74"/>
</dbReference>
<dbReference type="Proteomes" id="UP000676194">
    <property type="component" value="Chromosome"/>
</dbReference>
<evidence type="ECO:0000259" key="4">
    <source>
        <dbReference type="Pfam" id="PF15902"/>
    </source>
</evidence>
<dbReference type="CDD" id="cd15482">
    <property type="entry name" value="Sialidase_non-viral"/>
    <property type="match status" value="2"/>
</dbReference>
<evidence type="ECO:0000256" key="2">
    <source>
        <dbReference type="SAM" id="MobiDB-lite"/>
    </source>
</evidence>
<name>A0A8E6B6N3_9BACT</name>
<sequence length="1087" mass="118818">MTRLLCLLVLALFYAPVQADDGPAKAPAGFDKLSYRSIGPGTGGRVSRVFGVPGDPLTYYAASASGGVWKSSDGGVSFKPIFDDQPCQAIGSIAVSVSDPNVIYVGTGEANIRGNCAAGIGIFKSTDAGKTWKHVWKQIGHIGTMAVHPKDPDIAFAAVLGHAFGPNPERGVYRTTDGGRTWNRVLFKDNDTGASDVCIDPNNPRVIFAGLWQTRRKPWDMTSGGPGSGLYVSRDGGDTWDQIGPGVTDKKKKKQDKPKEEDEDALPPAPWGKIGIAIAPSNSNRVYATIEAEKGGLFLSNDGGSSWTKASGERAIRQRAWYYSTLTVDPSNPDVIWMPQVNMLKSIDAGKTFNRVGGMHHGDNHDLWIDPKNPKRMIGANDGGVDISTDGGNSWFYPPLPIAQFYHVNVDEQFPYRVMGNMQDVGTAHGPSNSLKSSGIVLGDWKGVGGGETGFTVPDPSDPNVIYSGEYGGIITRHDARTGQSQNVTIYPYDPSGHGAEDLRIRFQWTAPILISKFDSKVVYHGGNFLYRTIDGGKTWQQVSPDLTRNDRTKMKWSGGPITGDNTGVETYGTIFALAESPKQKGVLWTGSDDGLVQISKDDGKTWTNVTSAIPDMPDWATIVCIEASPHDAGTAYVVAEAHRLDNYKPLLWVTTDFGKTWKAITEGLDPEVYLHAVREDTKRKGLLYLGTERGVQLSFDNGESWEPLQLNLPAVAVHDIQVKLNDLVLATCGRSFWILDDITALREWKEEIEDKKAHLFTTSPAIRWRLGGSISGHQTLGAGENPPYGAVFQYYLKDKSKKPATLEIKNAAGQRIVYWDAKNSKKDKPDFSPDGGFPEVRTPEIPAEAGLNRFVWDLAHAAPEIISKAKVDLGDPSSGPLVAPGTYTVNLTFDKEVITGKFEVWADPRLSQPGLIFAANVNGKLDPKLTEQMQVQEKFSLQLREDISKLSDIVGKLRAIQKQIKLHQEILKDEQSTKDWVKAATDLATKLDNLEQKLHNPKAQVSYDILAMRGGAKLYSQLVNLYEASRESDGAPTQGVREVTAEMEKELSQLTAEWDAILAGDVAKLNDLAQKVGSPKIFIPRR</sequence>
<dbReference type="InterPro" id="IPR015943">
    <property type="entry name" value="WD40/YVTN_repeat-like_dom_sf"/>
</dbReference>
<dbReference type="KEGG" id="tsph:KIH39_26160"/>
<reference evidence="5" key="1">
    <citation type="submission" date="2021-05" db="EMBL/GenBank/DDBJ databases">
        <title>Complete genome sequence of the cellulolytic planctomycete Telmatocola sphagniphila SP2T and characterization of the first cellulase from planctomycetes.</title>
        <authorList>
            <person name="Rakitin A.L."/>
            <person name="Beletsky A.V."/>
            <person name="Naumoff D.G."/>
            <person name="Kulichevskaya I.S."/>
            <person name="Mardanov A.V."/>
            <person name="Ravin N.V."/>
            <person name="Dedysh S.N."/>
        </authorList>
    </citation>
    <scope>NUCLEOTIDE SEQUENCE</scope>
    <source>
        <strain evidence="5">SP2T</strain>
    </source>
</reference>
<dbReference type="InterPro" id="IPR031778">
    <property type="entry name" value="Sortilin_N"/>
</dbReference>
<evidence type="ECO:0000313" key="5">
    <source>
        <dbReference type="EMBL" id="QVL32274.1"/>
    </source>
</evidence>
<feature type="signal peptide" evidence="3">
    <location>
        <begin position="1"/>
        <end position="19"/>
    </location>
</feature>
<protein>
    <recommendedName>
        <fullName evidence="4">Sortilin N-terminal domain-containing protein</fullName>
    </recommendedName>
</protein>
<proteinExistence type="predicted"/>
<feature type="chain" id="PRO_5034087402" description="Sortilin N-terminal domain-containing protein" evidence="3">
    <location>
        <begin position="20"/>
        <end position="1087"/>
    </location>
</feature>
<gene>
    <name evidence="5" type="ORF">KIH39_26160</name>
</gene>
<dbReference type="AlphaFoldDB" id="A0A8E6B6N3"/>
<dbReference type="SUPFAM" id="SSF50939">
    <property type="entry name" value="Sialidases"/>
    <property type="match status" value="2"/>
</dbReference>
<keyword evidence="3" id="KW-0732">Signal</keyword>
<dbReference type="EMBL" id="CP074694">
    <property type="protein sequence ID" value="QVL32274.1"/>
    <property type="molecule type" value="Genomic_DNA"/>
</dbReference>
<keyword evidence="1" id="KW-0677">Repeat</keyword>
<feature type="region of interest" description="Disordered" evidence="2">
    <location>
        <begin position="218"/>
        <end position="270"/>
    </location>
</feature>
<dbReference type="Gene3D" id="2.130.10.10">
    <property type="entry name" value="YVTN repeat-like/Quinoprotein amine dehydrogenase"/>
    <property type="match status" value="5"/>
</dbReference>
<dbReference type="Pfam" id="PF15902">
    <property type="entry name" value="Sortilin-Vps10"/>
    <property type="match status" value="1"/>
</dbReference>
<organism evidence="5 6">
    <name type="scientific">Telmatocola sphagniphila</name>
    <dbReference type="NCBI Taxonomy" id="1123043"/>
    <lineage>
        <taxon>Bacteria</taxon>
        <taxon>Pseudomonadati</taxon>
        <taxon>Planctomycetota</taxon>
        <taxon>Planctomycetia</taxon>
        <taxon>Gemmatales</taxon>
        <taxon>Gemmataceae</taxon>
    </lineage>
</organism>
<evidence type="ECO:0000256" key="1">
    <source>
        <dbReference type="ARBA" id="ARBA00022737"/>
    </source>
</evidence>
<dbReference type="RefSeq" id="WP_213497072.1">
    <property type="nucleotide sequence ID" value="NZ_CP074694.1"/>
</dbReference>
<dbReference type="PANTHER" id="PTHR43739:SF5">
    <property type="entry name" value="EXO-ALPHA-SIALIDASE"/>
    <property type="match status" value="1"/>
</dbReference>
<dbReference type="GO" id="GO:0010411">
    <property type="term" value="P:xyloglucan metabolic process"/>
    <property type="evidence" value="ECO:0007669"/>
    <property type="project" value="TreeGrafter"/>
</dbReference>
<feature type="domain" description="Sortilin N-terminal" evidence="4">
    <location>
        <begin position="122"/>
        <end position="256"/>
    </location>
</feature>
<dbReference type="InterPro" id="IPR036278">
    <property type="entry name" value="Sialidase_sf"/>
</dbReference>
<keyword evidence="6" id="KW-1185">Reference proteome</keyword>
<dbReference type="PANTHER" id="PTHR43739">
    <property type="entry name" value="XYLOGLUCANASE (EUROFUNG)"/>
    <property type="match status" value="1"/>
</dbReference>
<evidence type="ECO:0000313" key="6">
    <source>
        <dbReference type="Proteomes" id="UP000676194"/>
    </source>
</evidence>